<dbReference type="Proteomes" id="UP001164929">
    <property type="component" value="Chromosome 8"/>
</dbReference>
<dbReference type="AlphaFoldDB" id="A0AAD6QBR3"/>
<proteinExistence type="predicted"/>
<protein>
    <submittedName>
        <fullName evidence="2">Uncharacterized protein</fullName>
    </submittedName>
</protein>
<feature type="compositionally biased region" description="Polar residues" evidence="1">
    <location>
        <begin position="54"/>
        <end position="70"/>
    </location>
</feature>
<sequence>MNLAAHDWHARIVILLIQRCWRQDRKHTSTLQKIYDLYSFKRGDKSSRIPYSRGESSTGASTTSFRRWSH</sequence>
<keyword evidence="3" id="KW-1185">Reference proteome</keyword>
<evidence type="ECO:0000313" key="3">
    <source>
        <dbReference type="Proteomes" id="UP001164929"/>
    </source>
</evidence>
<evidence type="ECO:0000256" key="1">
    <source>
        <dbReference type="SAM" id="MobiDB-lite"/>
    </source>
</evidence>
<gene>
    <name evidence="2" type="ORF">NC653_019794</name>
</gene>
<evidence type="ECO:0000313" key="2">
    <source>
        <dbReference type="EMBL" id="KAJ6986406.1"/>
    </source>
</evidence>
<feature type="region of interest" description="Disordered" evidence="1">
    <location>
        <begin position="44"/>
        <end position="70"/>
    </location>
</feature>
<accession>A0AAD6QBR3</accession>
<name>A0AAD6QBR3_9ROSI</name>
<dbReference type="EMBL" id="JAQIZT010000008">
    <property type="protein sequence ID" value="KAJ6986406.1"/>
    <property type="molecule type" value="Genomic_DNA"/>
</dbReference>
<organism evidence="2 3">
    <name type="scientific">Populus alba x Populus x berolinensis</name>
    <dbReference type="NCBI Taxonomy" id="444605"/>
    <lineage>
        <taxon>Eukaryota</taxon>
        <taxon>Viridiplantae</taxon>
        <taxon>Streptophyta</taxon>
        <taxon>Embryophyta</taxon>
        <taxon>Tracheophyta</taxon>
        <taxon>Spermatophyta</taxon>
        <taxon>Magnoliopsida</taxon>
        <taxon>eudicotyledons</taxon>
        <taxon>Gunneridae</taxon>
        <taxon>Pentapetalae</taxon>
        <taxon>rosids</taxon>
        <taxon>fabids</taxon>
        <taxon>Malpighiales</taxon>
        <taxon>Salicaceae</taxon>
        <taxon>Saliceae</taxon>
        <taxon>Populus</taxon>
    </lineage>
</organism>
<reference evidence="2" key="1">
    <citation type="journal article" date="2023" name="Mol. Ecol. Resour.">
        <title>Chromosome-level genome assembly of a triploid poplar Populus alba 'Berolinensis'.</title>
        <authorList>
            <person name="Chen S."/>
            <person name="Yu Y."/>
            <person name="Wang X."/>
            <person name="Wang S."/>
            <person name="Zhang T."/>
            <person name="Zhou Y."/>
            <person name="He R."/>
            <person name="Meng N."/>
            <person name="Wang Y."/>
            <person name="Liu W."/>
            <person name="Liu Z."/>
            <person name="Liu J."/>
            <person name="Guo Q."/>
            <person name="Huang H."/>
            <person name="Sederoff R.R."/>
            <person name="Wang G."/>
            <person name="Qu G."/>
            <person name="Chen S."/>
        </authorList>
    </citation>
    <scope>NUCLEOTIDE SEQUENCE</scope>
    <source>
        <strain evidence="2">SC-2020</strain>
    </source>
</reference>
<comment type="caution">
    <text evidence="2">The sequence shown here is derived from an EMBL/GenBank/DDBJ whole genome shotgun (WGS) entry which is preliminary data.</text>
</comment>